<organism evidence="8 9">
    <name type="scientific">Dibothriocephalus latus</name>
    <name type="common">Fish tapeworm</name>
    <name type="synonym">Diphyllobothrium latum</name>
    <dbReference type="NCBI Taxonomy" id="60516"/>
    <lineage>
        <taxon>Eukaryota</taxon>
        <taxon>Metazoa</taxon>
        <taxon>Spiralia</taxon>
        <taxon>Lophotrochozoa</taxon>
        <taxon>Platyhelminthes</taxon>
        <taxon>Cestoda</taxon>
        <taxon>Eucestoda</taxon>
        <taxon>Diphyllobothriidea</taxon>
        <taxon>Diphyllobothriidae</taxon>
        <taxon>Dibothriocephalus</taxon>
    </lineage>
</organism>
<evidence type="ECO:0000256" key="6">
    <source>
        <dbReference type="SAM" id="MobiDB-lite"/>
    </source>
</evidence>
<keyword evidence="1" id="KW-0723">Serine/threonine-protein kinase</keyword>
<evidence type="ECO:0000259" key="7">
    <source>
        <dbReference type="PROSITE" id="PS51158"/>
    </source>
</evidence>
<feature type="region of interest" description="Disordered" evidence="6">
    <location>
        <begin position="315"/>
        <end position="364"/>
    </location>
</feature>
<keyword evidence="9" id="KW-1185">Reference proteome</keyword>
<dbReference type="GO" id="GO:1903013">
    <property type="term" value="P:response to differentiation-inducing factor 1"/>
    <property type="evidence" value="ECO:0007669"/>
    <property type="project" value="TreeGrafter"/>
</dbReference>
<dbReference type="OrthoDB" id="301415at2759"/>
<evidence type="ECO:0000256" key="1">
    <source>
        <dbReference type="ARBA" id="ARBA00022527"/>
    </source>
</evidence>
<evidence type="ECO:0000256" key="4">
    <source>
        <dbReference type="ARBA" id="ARBA00022777"/>
    </source>
</evidence>
<keyword evidence="4" id="KW-0418">Kinase</keyword>
<dbReference type="InterPro" id="IPR004166">
    <property type="entry name" value="a-kinase_dom"/>
</dbReference>
<evidence type="ECO:0000256" key="2">
    <source>
        <dbReference type="ARBA" id="ARBA00022679"/>
    </source>
</evidence>
<dbReference type="EMBL" id="UYRU01060982">
    <property type="protein sequence ID" value="VDN14969.1"/>
    <property type="molecule type" value="Genomic_DNA"/>
</dbReference>
<evidence type="ECO:0000256" key="3">
    <source>
        <dbReference type="ARBA" id="ARBA00022741"/>
    </source>
</evidence>
<name>A0A3P7P2T7_DIBLA</name>
<feature type="domain" description="Alpha-type protein kinase" evidence="7">
    <location>
        <begin position="75"/>
        <end position="308"/>
    </location>
</feature>
<reference evidence="8 9" key="1">
    <citation type="submission" date="2018-11" db="EMBL/GenBank/DDBJ databases">
        <authorList>
            <consortium name="Pathogen Informatics"/>
        </authorList>
    </citation>
    <scope>NUCLEOTIDE SEQUENCE [LARGE SCALE GENOMIC DNA]</scope>
</reference>
<keyword evidence="5" id="KW-0067">ATP-binding</keyword>
<dbReference type="Proteomes" id="UP000281553">
    <property type="component" value="Unassembled WGS sequence"/>
</dbReference>
<evidence type="ECO:0000256" key="5">
    <source>
        <dbReference type="ARBA" id="ARBA00022840"/>
    </source>
</evidence>
<feature type="compositionally biased region" description="Low complexity" evidence="6">
    <location>
        <begin position="349"/>
        <end position="364"/>
    </location>
</feature>
<keyword evidence="2" id="KW-0808">Transferase</keyword>
<dbReference type="InterPro" id="IPR011009">
    <property type="entry name" value="Kinase-like_dom_sf"/>
</dbReference>
<sequence>MGRHFAKFLRILRSRVWSSVVHPIPLPTNCLDITHSGAKLWRSALRKIRSRDVVSDPWRDFDLKGTPTLPALRHRYSAIKKKWIKDDILVKLEQTPFDRGAMRECFRLKKAPVNGDWDAASNYVAKRYLSDVNSSVYLDDVRLQMEAKLWAEAFNRQNPPKKVDVFQMAVIEILDKAHTSPKHLSETPRPGSISISDSSALEKSGSRFYHIERYMDGDYRKYNSNVGFVDEKLRNTPQAFSHFTFERSGHRLLVVDIQGVGDLYTDPQIHTADGLGYNDGNLGLRGMALFFHTHRCNPLCAWLGLTPFDLSSNEVAQLPGNSEGQEDYSADEVDGGEEEDEEFEERSEASNVELVSGSLSVSPSSLFLRLCS</sequence>
<gene>
    <name evidence="8" type="ORF">DILT_LOCUS10800</name>
</gene>
<dbReference type="FunFam" id="3.20.200.10:FF:000002">
    <property type="entry name" value="Eukaryotic elongation factor 2 kinase"/>
    <property type="match status" value="1"/>
</dbReference>
<accession>A0A3P7P2T7</accession>
<dbReference type="CDD" id="cd16967">
    <property type="entry name" value="Alpha_kinase_eEF2K"/>
    <property type="match status" value="1"/>
</dbReference>
<evidence type="ECO:0000313" key="9">
    <source>
        <dbReference type="Proteomes" id="UP000281553"/>
    </source>
</evidence>
<dbReference type="InterPro" id="IPR051852">
    <property type="entry name" value="Alpha-type_PK"/>
</dbReference>
<dbReference type="InterPro" id="IPR047588">
    <property type="entry name" value="eEF2K_a_kinase_dom"/>
</dbReference>
<dbReference type="PANTHER" id="PTHR45992:SF2">
    <property type="entry name" value="EUKARYOTIC ELONGATION FACTOR 2 KINASE"/>
    <property type="match status" value="1"/>
</dbReference>
<dbReference type="SUPFAM" id="SSF56112">
    <property type="entry name" value="Protein kinase-like (PK-like)"/>
    <property type="match status" value="1"/>
</dbReference>
<dbReference type="GO" id="GO:0031037">
    <property type="term" value="P:myosin II filament disassembly"/>
    <property type="evidence" value="ECO:0007669"/>
    <property type="project" value="TreeGrafter"/>
</dbReference>
<protein>
    <recommendedName>
        <fullName evidence="7">Alpha-type protein kinase domain-containing protein</fullName>
    </recommendedName>
</protein>
<dbReference type="PROSITE" id="PS51158">
    <property type="entry name" value="ALPHA_KINASE"/>
    <property type="match status" value="1"/>
</dbReference>
<dbReference type="Gene3D" id="3.30.200.20">
    <property type="entry name" value="Phosphorylase Kinase, domain 1"/>
    <property type="match status" value="2"/>
</dbReference>
<dbReference type="Gene3D" id="3.20.200.10">
    <property type="entry name" value="MHCK/EF2 kinase"/>
    <property type="match status" value="1"/>
</dbReference>
<dbReference type="AlphaFoldDB" id="A0A3P7P2T7"/>
<dbReference type="PANTHER" id="PTHR45992">
    <property type="entry name" value="EUKARYOTIC ELONGATION FACTOR 2 KINASE-RELATED"/>
    <property type="match status" value="1"/>
</dbReference>
<dbReference type="GO" id="GO:0004686">
    <property type="term" value="F:elongation factor-2 kinase activity"/>
    <property type="evidence" value="ECO:0007669"/>
    <property type="project" value="InterPro"/>
</dbReference>
<dbReference type="SMART" id="SM00811">
    <property type="entry name" value="Alpha_kinase"/>
    <property type="match status" value="1"/>
</dbReference>
<keyword evidence="3" id="KW-0547">Nucleotide-binding</keyword>
<proteinExistence type="predicted"/>
<evidence type="ECO:0000313" key="8">
    <source>
        <dbReference type="EMBL" id="VDN14969.1"/>
    </source>
</evidence>
<dbReference type="GO" id="GO:0005524">
    <property type="term" value="F:ATP binding"/>
    <property type="evidence" value="ECO:0007669"/>
    <property type="project" value="UniProtKB-KW"/>
</dbReference>
<feature type="compositionally biased region" description="Acidic residues" evidence="6">
    <location>
        <begin position="324"/>
        <end position="345"/>
    </location>
</feature>
<dbReference type="Pfam" id="PF02816">
    <property type="entry name" value="Alpha_kinase"/>
    <property type="match status" value="1"/>
</dbReference>